<dbReference type="EMBL" id="BQNB010011869">
    <property type="protein sequence ID" value="GJS96219.1"/>
    <property type="molecule type" value="Genomic_DNA"/>
</dbReference>
<protein>
    <submittedName>
        <fullName evidence="1">Uncharacterized protein</fullName>
    </submittedName>
</protein>
<evidence type="ECO:0000313" key="2">
    <source>
        <dbReference type="Proteomes" id="UP001151760"/>
    </source>
</evidence>
<dbReference type="Proteomes" id="UP001151760">
    <property type="component" value="Unassembled WGS sequence"/>
</dbReference>
<proteinExistence type="predicted"/>
<organism evidence="1 2">
    <name type="scientific">Tanacetum coccineum</name>
    <dbReference type="NCBI Taxonomy" id="301880"/>
    <lineage>
        <taxon>Eukaryota</taxon>
        <taxon>Viridiplantae</taxon>
        <taxon>Streptophyta</taxon>
        <taxon>Embryophyta</taxon>
        <taxon>Tracheophyta</taxon>
        <taxon>Spermatophyta</taxon>
        <taxon>Magnoliopsida</taxon>
        <taxon>eudicotyledons</taxon>
        <taxon>Gunneridae</taxon>
        <taxon>Pentapetalae</taxon>
        <taxon>asterids</taxon>
        <taxon>campanulids</taxon>
        <taxon>Asterales</taxon>
        <taxon>Asteraceae</taxon>
        <taxon>Asteroideae</taxon>
        <taxon>Anthemideae</taxon>
        <taxon>Anthemidinae</taxon>
        <taxon>Tanacetum</taxon>
    </lineage>
</organism>
<reference evidence="1" key="2">
    <citation type="submission" date="2022-01" db="EMBL/GenBank/DDBJ databases">
        <authorList>
            <person name="Yamashiro T."/>
            <person name="Shiraishi A."/>
            <person name="Satake H."/>
            <person name="Nakayama K."/>
        </authorList>
    </citation>
    <scope>NUCLEOTIDE SEQUENCE</scope>
</reference>
<reference evidence="1" key="1">
    <citation type="journal article" date="2022" name="Int. J. Mol. Sci.">
        <title>Draft Genome of Tanacetum Coccineum: Genomic Comparison of Closely Related Tanacetum-Family Plants.</title>
        <authorList>
            <person name="Yamashiro T."/>
            <person name="Shiraishi A."/>
            <person name="Nakayama K."/>
            <person name="Satake H."/>
        </authorList>
    </citation>
    <scope>NUCLEOTIDE SEQUENCE</scope>
</reference>
<comment type="caution">
    <text evidence="1">The sequence shown here is derived from an EMBL/GenBank/DDBJ whole genome shotgun (WGS) entry which is preliminary data.</text>
</comment>
<name>A0ABQ5A0W4_9ASTR</name>
<accession>A0ABQ5A0W4</accession>
<sequence>MKYLMLSMELELMAAELEARRMDQRQKDEALYLSTTDEELKEVLGARQSYGCLVHQIDGGGGGGGFEM</sequence>
<gene>
    <name evidence="1" type="ORF">Tco_0803187</name>
</gene>
<evidence type="ECO:0000313" key="1">
    <source>
        <dbReference type="EMBL" id="GJS96219.1"/>
    </source>
</evidence>
<keyword evidence="2" id="KW-1185">Reference proteome</keyword>